<protein>
    <submittedName>
        <fullName evidence="2">Uncharacterized protein</fullName>
    </submittedName>
</protein>
<reference evidence="2" key="1">
    <citation type="journal article" date="2023" name="Mol. Biol. Evol.">
        <title>Third-Generation Sequencing Reveals the Adaptive Role of the Epigenome in Three Deep-Sea Polychaetes.</title>
        <authorList>
            <person name="Perez M."/>
            <person name="Aroh O."/>
            <person name="Sun Y."/>
            <person name="Lan Y."/>
            <person name="Juniper S.K."/>
            <person name="Young C.R."/>
            <person name="Angers B."/>
            <person name="Qian P.Y."/>
        </authorList>
    </citation>
    <scope>NUCLEOTIDE SEQUENCE</scope>
    <source>
        <strain evidence="2">R07B-5</strain>
    </source>
</reference>
<comment type="caution">
    <text evidence="2">The sequence shown here is derived from an EMBL/GenBank/DDBJ whole genome shotgun (WGS) entry which is preliminary data.</text>
</comment>
<dbReference type="PANTHER" id="PTHR46670">
    <property type="entry name" value="ENDO/EXONUCLEASE/PHOSPHATASE DOMAIN-CONTAINING PROTEIN"/>
    <property type="match status" value="1"/>
</dbReference>
<feature type="region of interest" description="Disordered" evidence="1">
    <location>
        <begin position="1"/>
        <end position="20"/>
    </location>
</feature>
<sequence length="185" mass="20744">MAEPYQDQSTDRNSSSLSPRTWSTIRELGIAVRRPTKRGCRGGRQRQHQQTISTVIGHRPASPYVRVLSSQQHHDNLISVTVTSNPLICSTITALLCIINTRSVRNKTTDILDHVHEHDLDIVAITKTWLTNKDSDVSVTRALVPPGYNFIHYHLKSSRLGGGIAMLHKEYVKATPLKTLSNILF</sequence>
<dbReference type="EMBL" id="JAODUO010000359">
    <property type="protein sequence ID" value="KAK2182307.1"/>
    <property type="molecule type" value="Genomic_DNA"/>
</dbReference>
<evidence type="ECO:0000256" key="1">
    <source>
        <dbReference type="SAM" id="MobiDB-lite"/>
    </source>
</evidence>
<dbReference type="Proteomes" id="UP001209878">
    <property type="component" value="Unassembled WGS sequence"/>
</dbReference>
<dbReference type="SUPFAM" id="SSF56219">
    <property type="entry name" value="DNase I-like"/>
    <property type="match status" value="1"/>
</dbReference>
<keyword evidence="3" id="KW-1185">Reference proteome</keyword>
<proteinExistence type="predicted"/>
<accession>A0AAD9L317</accession>
<dbReference type="PANTHER" id="PTHR46670:SF3">
    <property type="entry name" value="ENDONUCLEASE_EXONUCLEASE_PHOSPHATASE DOMAIN-CONTAINING PROTEIN"/>
    <property type="match status" value="1"/>
</dbReference>
<evidence type="ECO:0000313" key="2">
    <source>
        <dbReference type="EMBL" id="KAK2182307.1"/>
    </source>
</evidence>
<organism evidence="2 3">
    <name type="scientific">Ridgeia piscesae</name>
    <name type="common">Tubeworm</name>
    <dbReference type="NCBI Taxonomy" id="27915"/>
    <lineage>
        <taxon>Eukaryota</taxon>
        <taxon>Metazoa</taxon>
        <taxon>Spiralia</taxon>
        <taxon>Lophotrochozoa</taxon>
        <taxon>Annelida</taxon>
        <taxon>Polychaeta</taxon>
        <taxon>Sedentaria</taxon>
        <taxon>Canalipalpata</taxon>
        <taxon>Sabellida</taxon>
        <taxon>Siboglinidae</taxon>
        <taxon>Ridgeia</taxon>
    </lineage>
</organism>
<evidence type="ECO:0000313" key="3">
    <source>
        <dbReference type="Proteomes" id="UP001209878"/>
    </source>
</evidence>
<dbReference type="Gene3D" id="3.60.10.10">
    <property type="entry name" value="Endonuclease/exonuclease/phosphatase"/>
    <property type="match status" value="1"/>
</dbReference>
<dbReference type="InterPro" id="IPR036691">
    <property type="entry name" value="Endo/exonu/phosph_ase_sf"/>
</dbReference>
<name>A0AAD9L317_RIDPI</name>
<gene>
    <name evidence="2" type="ORF">NP493_360g02024</name>
</gene>
<dbReference type="AlphaFoldDB" id="A0AAD9L317"/>